<feature type="compositionally biased region" description="Basic residues" evidence="4">
    <location>
        <begin position="465"/>
        <end position="474"/>
    </location>
</feature>
<feature type="compositionally biased region" description="Basic residues" evidence="4">
    <location>
        <begin position="1"/>
        <end position="11"/>
    </location>
</feature>
<gene>
    <name evidence="6" type="ORF">EUX98_g7152</name>
</gene>
<dbReference type="Proteomes" id="UP000308730">
    <property type="component" value="Unassembled WGS sequence"/>
</dbReference>
<feature type="region of interest" description="Disordered" evidence="4">
    <location>
        <begin position="382"/>
        <end position="632"/>
    </location>
</feature>
<reference evidence="6 7" key="1">
    <citation type="submission" date="2019-02" db="EMBL/GenBank/DDBJ databases">
        <title>Genome sequencing of the rare red list fungi Antrodiella citrinella (Flaviporus citrinellus).</title>
        <authorList>
            <person name="Buettner E."/>
            <person name="Kellner H."/>
        </authorList>
    </citation>
    <scope>NUCLEOTIDE SEQUENCE [LARGE SCALE GENOMIC DNA]</scope>
    <source>
        <strain evidence="6 7">DSM 108506</strain>
    </source>
</reference>
<feature type="compositionally biased region" description="Low complexity" evidence="4">
    <location>
        <begin position="424"/>
        <end position="448"/>
    </location>
</feature>
<dbReference type="PANTHER" id="PTHR13237">
    <property type="entry name" value="SOMETHING ABOUT SILENCING PROTEIN 10-RELATED"/>
    <property type="match status" value="1"/>
</dbReference>
<proteinExistence type="inferred from homology"/>
<feature type="compositionally biased region" description="Basic and acidic residues" evidence="4">
    <location>
        <begin position="20"/>
        <end position="52"/>
    </location>
</feature>
<feature type="compositionally biased region" description="Basic and acidic residues" evidence="4">
    <location>
        <begin position="554"/>
        <end position="572"/>
    </location>
</feature>
<dbReference type="Pfam" id="PF09368">
    <property type="entry name" value="Sas10"/>
    <property type="match status" value="1"/>
</dbReference>
<comment type="caution">
    <text evidence="6">The sequence shown here is derived from an EMBL/GenBank/DDBJ whole genome shotgun (WGS) entry which is preliminary data.</text>
</comment>
<feature type="compositionally biased region" description="Basic and acidic residues" evidence="4">
    <location>
        <begin position="526"/>
        <end position="538"/>
    </location>
</feature>
<evidence type="ECO:0000256" key="1">
    <source>
        <dbReference type="ARBA" id="ARBA00004123"/>
    </source>
</evidence>
<feature type="compositionally biased region" description="Basic residues" evidence="4">
    <location>
        <begin position="107"/>
        <end position="116"/>
    </location>
</feature>
<dbReference type="EMBL" id="SGPM01000286">
    <property type="protein sequence ID" value="THH27040.1"/>
    <property type="molecule type" value="Genomic_DNA"/>
</dbReference>
<feature type="compositionally biased region" description="Basic and acidic residues" evidence="4">
    <location>
        <begin position="163"/>
        <end position="176"/>
    </location>
</feature>
<evidence type="ECO:0000313" key="7">
    <source>
        <dbReference type="Proteomes" id="UP000308730"/>
    </source>
</evidence>
<feature type="compositionally biased region" description="Acidic residues" evidence="4">
    <location>
        <begin position="53"/>
        <end position="69"/>
    </location>
</feature>
<feature type="compositionally biased region" description="Low complexity" evidence="4">
    <location>
        <begin position="117"/>
        <end position="128"/>
    </location>
</feature>
<evidence type="ECO:0000259" key="5">
    <source>
        <dbReference type="Pfam" id="PF09368"/>
    </source>
</evidence>
<name>A0A4S4MUM6_9APHY</name>
<feature type="compositionally biased region" description="Acidic residues" evidence="4">
    <location>
        <begin position="328"/>
        <end position="342"/>
    </location>
</feature>
<dbReference type="PANTHER" id="PTHR13237:SF8">
    <property type="entry name" value="SOMETHING ABOUT SILENCING PROTEIN 10"/>
    <property type="match status" value="1"/>
</dbReference>
<organism evidence="6 7">
    <name type="scientific">Antrodiella citrinella</name>
    <dbReference type="NCBI Taxonomy" id="2447956"/>
    <lineage>
        <taxon>Eukaryota</taxon>
        <taxon>Fungi</taxon>
        <taxon>Dikarya</taxon>
        <taxon>Basidiomycota</taxon>
        <taxon>Agaricomycotina</taxon>
        <taxon>Agaricomycetes</taxon>
        <taxon>Polyporales</taxon>
        <taxon>Steccherinaceae</taxon>
        <taxon>Antrodiella</taxon>
    </lineage>
</organism>
<sequence length="665" mass="72965">MARKHGTKPSRSKPQSKPLNKRESRVKRWETRDDIPQDDIDRFHNAKDKILLEGEDDGADEDDDDDEEVFALKGMAEESDSDEEEEADEDDAQIDGETVYAPAPSKASKKKGKKGKVSPPSSEGSGSDSESDEGWGAKKSEYYASNAAEVDSEDEEAQELEEQEAKRLQGKGRAELTEDDFGLGEAAEVDVDDGGIDILEDAPQPAAPVAEVTAADKESVLRQLSKTNPEALALARDWHDVAQSLAKGHTKIEALESADPDSVSLGMAHLHWQALQTYATYLAFYFHLRNSSTYAVSPDLLREHPIMQRLVQLKQSLATLEDLSLAPMDEDEDDFSGEDDEEDINDLQDAMSLWQMDRPQDMDADELGQLLEDAESILGEKVTLNGKVSKPKKAKPVSPDTPPKKKRKTTTTFAPLPVFDLVEPSFAPTSSSSSRPTSTPTADPSADPYGELTSLSTADAQDKASRKRTLRFHTSKIASSSARRGRAREGAAGGDDDIPWKDRRKGENNKVPEAKRGMGGEDLDDVREVAGAKRRREEEGEESGESDGEGYYELVKRTSKEAKEKKKAEHDAMAALQRIDPTSTTTSDGGPRSLTRAILANRGLTPHRSNKAARNPRVKKRQKFDKAKKKVASQKAVFKGGVAQTKGRYEGEKTGVSKVVKSVRL</sequence>
<dbReference type="GO" id="GO:0032040">
    <property type="term" value="C:small-subunit processome"/>
    <property type="evidence" value="ECO:0007669"/>
    <property type="project" value="TreeGrafter"/>
</dbReference>
<feature type="region of interest" description="Disordered" evidence="4">
    <location>
        <begin position="323"/>
        <end position="342"/>
    </location>
</feature>
<feature type="compositionally biased region" description="Basic and acidic residues" evidence="4">
    <location>
        <begin position="498"/>
        <end position="519"/>
    </location>
</feature>
<dbReference type="AlphaFoldDB" id="A0A4S4MUM6"/>
<feature type="region of interest" description="Disordered" evidence="4">
    <location>
        <begin position="1"/>
        <end position="179"/>
    </location>
</feature>
<comment type="similarity">
    <text evidence="2">Belongs to the SAS10 family.</text>
</comment>
<evidence type="ECO:0000256" key="3">
    <source>
        <dbReference type="ARBA" id="ARBA00023242"/>
    </source>
</evidence>
<dbReference type="InterPro" id="IPR018972">
    <property type="entry name" value="Sas10_C_dom"/>
</dbReference>
<evidence type="ECO:0000313" key="6">
    <source>
        <dbReference type="EMBL" id="THH27040.1"/>
    </source>
</evidence>
<dbReference type="GO" id="GO:0000462">
    <property type="term" value="P:maturation of SSU-rRNA from tricistronic rRNA transcript (SSU-rRNA, 5.8S rRNA, LSU-rRNA)"/>
    <property type="evidence" value="ECO:0007669"/>
    <property type="project" value="TreeGrafter"/>
</dbReference>
<feature type="compositionally biased region" description="Acidic residues" evidence="4">
    <location>
        <begin position="77"/>
        <end position="94"/>
    </location>
</feature>
<keyword evidence="7" id="KW-1185">Reference proteome</keyword>
<evidence type="ECO:0000256" key="2">
    <source>
        <dbReference type="ARBA" id="ARBA00010979"/>
    </source>
</evidence>
<dbReference type="OrthoDB" id="1924577at2759"/>
<feature type="compositionally biased region" description="Basic residues" evidence="4">
    <location>
        <begin position="608"/>
        <end position="632"/>
    </location>
</feature>
<keyword evidence="3" id="KW-0539">Nucleus</keyword>
<feature type="compositionally biased region" description="Acidic residues" evidence="4">
    <location>
        <begin position="539"/>
        <end position="550"/>
    </location>
</feature>
<comment type="subcellular location">
    <subcellularLocation>
        <location evidence="1">Nucleus</location>
    </subcellularLocation>
</comment>
<protein>
    <recommendedName>
        <fullName evidence="5">Sas10 C-terminal domain-containing protein</fullName>
    </recommendedName>
</protein>
<accession>A0A4S4MUM6</accession>
<feature type="domain" description="Sas10 C-terminal" evidence="5">
    <location>
        <begin position="589"/>
        <end position="665"/>
    </location>
</feature>
<evidence type="ECO:0000256" key="4">
    <source>
        <dbReference type="SAM" id="MobiDB-lite"/>
    </source>
</evidence>
<feature type="compositionally biased region" description="Acidic residues" evidence="4">
    <location>
        <begin position="150"/>
        <end position="162"/>
    </location>
</feature>